<proteinExistence type="predicted"/>
<dbReference type="Proteomes" id="UP000595140">
    <property type="component" value="Unassembled WGS sequence"/>
</dbReference>
<name>A0A484KQA7_9ASTE</name>
<gene>
    <name evidence="1" type="ORF">CCAM_LOCUS7880</name>
</gene>
<evidence type="ECO:0000313" key="2">
    <source>
        <dbReference type="Proteomes" id="UP000595140"/>
    </source>
</evidence>
<evidence type="ECO:0000313" key="1">
    <source>
        <dbReference type="EMBL" id="VFQ66104.1"/>
    </source>
</evidence>
<dbReference type="AlphaFoldDB" id="A0A484KQA7"/>
<protein>
    <submittedName>
        <fullName evidence="1">Uncharacterized protein</fullName>
    </submittedName>
</protein>
<sequence length="75" mass="7976">MFGAVCVAKEYQTGAVWSGFGFGSRGGYRRGCRGCSSNDGDCSGGGSGLRIDSLGSIPRRYIFTQRFAERVVVVV</sequence>
<keyword evidence="2" id="KW-1185">Reference proteome</keyword>
<dbReference type="EMBL" id="OOIL02000516">
    <property type="protein sequence ID" value="VFQ66104.1"/>
    <property type="molecule type" value="Genomic_DNA"/>
</dbReference>
<organism evidence="1 2">
    <name type="scientific">Cuscuta campestris</name>
    <dbReference type="NCBI Taxonomy" id="132261"/>
    <lineage>
        <taxon>Eukaryota</taxon>
        <taxon>Viridiplantae</taxon>
        <taxon>Streptophyta</taxon>
        <taxon>Embryophyta</taxon>
        <taxon>Tracheophyta</taxon>
        <taxon>Spermatophyta</taxon>
        <taxon>Magnoliopsida</taxon>
        <taxon>eudicotyledons</taxon>
        <taxon>Gunneridae</taxon>
        <taxon>Pentapetalae</taxon>
        <taxon>asterids</taxon>
        <taxon>lamiids</taxon>
        <taxon>Solanales</taxon>
        <taxon>Convolvulaceae</taxon>
        <taxon>Cuscuteae</taxon>
        <taxon>Cuscuta</taxon>
        <taxon>Cuscuta subgen. Grammica</taxon>
        <taxon>Cuscuta sect. Cleistogrammica</taxon>
    </lineage>
</organism>
<reference evidence="1 2" key="1">
    <citation type="submission" date="2018-04" db="EMBL/GenBank/DDBJ databases">
        <authorList>
            <person name="Vogel A."/>
        </authorList>
    </citation>
    <scope>NUCLEOTIDE SEQUENCE [LARGE SCALE GENOMIC DNA]</scope>
</reference>
<accession>A0A484KQA7</accession>